<dbReference type="InterPro" id="IPR032675">
    <property type="entry name" value="LRR_dom_sf"/>
</dbReference>
<evidence type="ECO:0000256" key="1">
    <source>
        <dbReference type="ARBA" id="ARBA00022614"/>
    </source>
</evidence>
<evidence type="ECO:0000313" key="7">
    <source>
        <dbReference type="Proteomes" id="UP000230750"/>
    </source>
</evidence>
<keyword evidence="5" id="KW-0812">Transmembrane</keyword>
<evidence type="ECO:0000256" key="2">
    <source>
        <dbReference type="ARBA" id="ARBA00022729"/>
    </source>
</evidence>
<gene>
    <name evidence="6" type="ORF">BSL78_18239</name>
</gene>
<dbReference type="FunFam" id="3.80.10.10:FF:000770">
    <property type="entry name" value="Uncharacterized protein"/>
    <property type="match status" value="1"/>
</dbReference>
<feature type="transmembrane region" description="Helical" evidence="5">
    <location>
        <begin position="1016"/>
        <end position="1036"/>
    </location>
</feature>
<comment type="caution">
    <text evidence="6">The sequence shown here is derived from an EMBL/GenBank/DDBJ whole genome shotgun (WGS) entry which is preliminary data.</text>
</comment>
<keyword evidence="5" id="KW-0472">Membrane</keyword>
<dbReference type="InterPro" id="IPR050328">
    <property type="entry name" value="Dev_Immune_Receptor"/>
</dbReference>
<dbReference type="EMBL" id="MRZV01000746">
    <property type="protein sequence ID" value="PIK44901.1"/>
    <property type="molecule type" value="Genomic_DNA"/>
</dbReference>
<dbReference type="GO" id="GO:0031012">
    <property type="term" value="C:extracellular matrix"/>
    <property type="evidence" value="ECO:0007669"/>
    <property type="project" value="TreeGrafter"/>
</dbReference>
<feature type="transmembrane region" description="Helical" evidence="5">
    <location>
        <begin position="1042"/>
        <end position="1061"/>
    </location>
</feature>
<dbReference type="PROSITE" id="PS51450">
    <property type="entry name" value="LRR"/>
    <property type="match status" value="2"/>
</dbReference>
<feature type="transmembrane region" description="Helical" evidence="5">
    <location>
        <begin position="666"/>
        <end position="689"/>
    </location>
</feature>
<keyword evidence="1" id="KW-0433">Leucine-rich repeat</keyword>
<dbReference type="SMART" id="SM00364">
    <property type="entry name" value="LRR_BAC"/>
    <property type="match status" value="3"/>
</dbReference>
<protein>
    <submittedName>
        <fullName evidence="6">Uncharacterized protein</fullName>
    </submittedName>
</protein>
<proteinExistence type="predicted"/>
<dbReference type="OrthoDB" id="676979at2759"/>
<keyword evidence="4" id="KW-0325">Glycoprotein</keyword>
<keyword evidence="5" id="KW-1133">Transmembrane helix</keyword>
<dbReference type="SMART" id="SM00365">
    <property type="entry name" value="LRR_SD22"/>
    <property type="match status" value="3"/>
</dbReference>
<keyword evidence="7" id="KW-1185">Reference proteome</keyword>
<dbReference type="PANTHER" id="PTHR24373">
    <property type="entry name" value="SLIT RELATED LEUCINE-RICH REPEAT NEURONAL PROTEIN"/>
    <property type="match status" value="1"/>
</dbReference>
<dbReference type="SMART" id="SM01411">
    <property type="entry name" value="Ephrin_rec_like"/>
    <property type="match status" value="2"/>
</dbReference>
<name>A0A2G8KA73_STIJA</name>
<evidence type="ECO:0000256" key="3">
    <source>
        <dbReference type="ARBA" id="ARBA00022737"/>
    </source>
</evidence>
<dbReference type="SUPFAM" id="SSF52058">
    <property type="entry name" value="L domain-like"/>
    <property type="match status" value="2"/>
</dbReference>
<dbReference type="Proteomes" id="UP000230750">
    <property type="component" value="Unassembled WGS sequence"/>
</dbReference>
<dbReference type="STRING" id="307972.A0A2G8KA73"/>
<keyword evidence="3" id="KW-0677">Repeat</keyword>
<dbReference type="InterPro" id="IPR003591">
    <property type="entry name" value="Leu-rich_rpt_typical-subtyp"/>
</dbReference>
<organism evidence="6 7">
    <name type="scientific">Stichopus japonicus</name>
    <name type="common">Sea cucumber</name>
    <dbReference type="NCBI Taxonomy" id="307972"/>
    <lineage>
        <taxon>Eukaryota</taxon>
        <taxon>Metazoa</taxon>
        <taxon>Echinodermata</taxon>
        <taxon>Eleutherozoa</taxon>
        <taxon>Echinozoa</taxon>
        <taxon>Holothuroidea</taxon>
        <taxon>Aspidochirotacea</taxon>
        <taxon>Aspidochirotida</taxon>
        <taxon>Stichopodidae</taxon>
        <taxon>Apostichopus</taxon>
    </lineage>
</organism>
<keyword evidence="2" id="KW-0732">Signal</keyword>
<dbReference type="SMART" id="SM00369">
    <property type="entry name" value="LRR_TYP"/>
    <property type="match status" value="12"/>
</dbReference>
<evidence type="ECO:0000313" key="6">
    <source>
        <dbReference type="EMBL" id="PIK44901.1"/>
    </source>
</evidence>
<feature type="transmembrane region" description="Helical" evidence="5">
    <location>
        <begin position="822"/>
        <end position="845"/>
    </location>
</feature>
<feature type="transmembrane region" description="Helical" evidence="5">
    <location>
        <begin position="772"/>
        <end position="792"/>
    </location>
</feature>
<accession>A0A2G8KA73</accession>
<feature type="transmembrane region" description="Helical" evidence="5">
    <location>
        <begin position="710"/>
        <end position="729"/>
    </location>
</feature>
<reference evidence="6 7" key="1">
    <citation type="journal article" date="2017" name="PLoS Biol.">
        <title>The sea cucumber genome provides insights into morphological evolution and visceral regeneration.</title>
        <authorList>
            <person name="Zhang X."/>
            <person name="Sun L."/>
            <person name="Yuan J."/>
            <person name="Sun Y."/>
            <person name="Gao Y."/>
            <person name="Zhang L."/>
            <person name="Li S."/>
            <person name="Dai H."/>
            <person name="Hamel J.F."/>
            <person name="Liu C."/>
            <person name="Yu Y."/>
            <person name="Liu S."/>
            <person name="Lin W."/>
            <person name="Guo K."/>
            <person name="Jin S."/>
            <person name="Xu P."/>
            <person name="Storey K.B."/>
            <person name="Huan P."/>
            <person name="Zhang T."/>
            <person name="Zhou Y."/>
            <person name="Zhang J."/>
            <person name="Lin C."/>
            <person name="Li X."/>
            <person name="Xing L."/>
            <person name="Huo D."/>
            <person name="Sun M."/>
            <person name="Wang L."/>
            <person name="Mercier A."/>
            <person name="Li F."/>
            <person name="Yang H."/>
            <person name="Xiang J."/>
        </authorList>
    </citation>
    <scope>NUCLEOTIDE SEQUENCE [LARGE SCALE GENOMIC DNA]</scope>
    <source>
        <strain evidence="6">Shaxun</strain>
        <tissue evidence="6">Muscle</tissue>
    </source>
</reference>
<dbReference type="Gene3D" id="3.80.10.10">
    <property type="entry name" value="Ribonuclease Inhibitor"/>
    <property type="match status" value="4"/>
</dbReference>
<evidence type="ECO:0000256" key="4">
    <source>
        <dbReference type="ARBA" id="ARBA00023180"/>
    </source>
</evidence>
<dbReference type="Pfam" id="PF13855">
    <property type="entry name" value="LRR_8"/>
    <property type="match status" value="4"/>
</dbReference>
<feature type="transmembrane region" description="Helical" evidence="5">
    <location>
        <begin position="879"/>
        <end position="902"/>
    </location>
</feature>
<dbReference type="GO" id="GO:0005615">
    <property type="term" value="C:extracellular space"/>
    <property type="evidence" value="ECO:0007669"/>
    <property type="project" value="TreeGrafter"/>
</dbReference>
<sequence>MSSCPAVCCSHDTPLLISKTFQTPAGQMGFVIVTTQNMTTSRLIQNTNICNIAANSFYGLFQLHYLGLRNNYVETIEAGTFVGLRSLKALDLSNNKLKSLSPKLLEDLSSLRDFNVSYNELTYLPETLFKGLWKLETIYACCNKIKVLHADIFQGLYQLYSLDLNENKLQNLPANLFKNLSSVDDLSLEKNEITVLQKGCFAGLSSLSKLYLANNNICLMQEGSFQGLSQVGIMTLGFNKLQTLPTKSFVGLSSTLTLQLEGNEIRMLQEKTFEGLPQVDFLDLSSNSISTISSGFFNQSGNCNLMTLFLQRNNITTIQRDTFKGLEKLRLLCLYSNKIHFIEDNSFLLMDLRYVYLFQNDLTNITGNPFASDVMEQLHLYGNEIDYIEAQSLVGIPNDTVIYVSCEFLSSLPLNANHDNIKCVTSSSLPSMEQGNIITALALNTDGFSCDFSVLADCECTPCGAGTYGDTVSGGCRSCPVGGFCQDEIAQTEPAHHSAIPCKICNTGTYAKNGRGTSAKDCEVCPEGTNQTIDAGFRACYCKENYARVNRYGPCYICLEEGLDCTQEFQTLQYGYMWNWDIPPANLTNYERFVYNVEMDNDSVSMNTYYTGEIPRIYKCPRLENCANDNGSITGNCAKGYTGWLCTNCEPGYYSVLTTCVPCPNVVILIVEGGVFFLVCALFCFLLTWQHRRKADKELETRSVIDVMIARLKILLGFYQVVGEIFTSLHDINWTGPLVIMGKFISAFEINLLRLFVRPRCFDMKLDLNPKIQFIIAAISPVVIVLVPFLCYQAKKLYVYIRFSPVVRISSQSYFENLKQRIVACVVVLWFIIYPPVCSVIFSLYPLSCKTFHLDKGNTYNITRLRSDFDVDCTGLKTYHIFAFVLTVTYVVTFPACLLYILCKYNLFTSKDDSFEDDDDLLHENSDDPGAILTINQSHKNYHSHPTWLNFLCENYKSNFWFWEIVELARKVTQTLLITLFGWEDRLTVILTTCISVLFLLLHARYRPMKSSYEQGLQMFSLTVIFINVIVAANDFPDEHEGTISVILVLLNIIVLVIISGKSNKFIAKL</sequence>
<evidence type="ECO:0000256" key="5">
    <source>
        <dbReference type="SAM" id="Phobius"/>
    </source>
</evidence>
<dbReference type="InterPro" id="IPR001611">
    <property type="entry name" value="Leu-rich_rpt"/>
</dbReference>
<dbReference type="PANTHER" id="PTHR24373:SF397">
    <property type="entry name" value="IG-LIKE DOMAIN-CONTAINING PROTEIN"/>
    <property type="match status" value="1"/>
</dbReference>
<dbReference type="AlphaFoldDB" id="A0A2G8KA73"/>